<comment type="caution">
    <text evidence="2">The sequence shown here is derived from an EMBL/GenBank/DDBJ whole genome shotgun (WGS) entry which is preliminary data.</text>
</comment>
<dbReference type="AlphaFoldDB" id="A0A1S1WXT6"/>
<reference evidence="2 3" key="1">
    <citation type="submission" date="2017-01" db="EMBL/GenBank/DDBJ databases">
        <title>New insights into the genetic diversity of Chromobacterium isolated from tropical freshwater lake.</title>
        <authorList>
            <person name="Santos A.B."/>
            <person name="Nascimento A.M."/>
            <person name="Da Silva P.C."/>
        </authorList>
    </citation>
    <scope>NUCLEOTIDE SEQUENCE [LARGE SCALE GENOMIC DNA]</scope>
    <source>
        <strain evidence="2 3">56AF</strain>
    </source>
</reference>
<sequence length="88" mass="10051">MLDSKLELDEPLECILQRPLTGFEKQQLKAKQQMSSNEAFDGDEDAAETHPMRKRLKDMAMMQVVHVDYPPHESRKTLIEIPIGAKTA</sequence>
<evidence type="ECO:0000313" key="3">
    <source>
        <dbReference type="Proteomes" id="UP000239469"/>
    </source>
</evidence>
<evidence type="ECO:0000313" key="2">
    <source>
        <dbReference type="EMBL" id="PRP70701.1"/>
    </source>
</evidence>
<protein>
    <submittedName>
        <fullName evidence="2">Uncharacterized protein</fullName>
    </submittedName>
</protein>
<name>A0A1S1WXT6_9NEIS</name>
<evidence type="ECO:0000256" key="1">
    <source>
        <dbReference type="SAM" id="MobiDB-lite"/>
    </source>
</evidence>
<dbReference type="OrthoDB" id="8594405at2"/>
<accession>A0A1S1WXT6</accession>
<dbReference type="Proteomes" id="UP000239469">
    <property type="component" value="Unassembled WGS sequence"/>
</dbReference>
<dbReference type="RefSeq" id="WP_043622885.1">
    <property type="nucleotide sequence ID" value="NZ_CAWMOE010000032.1"/>
</dbReference>
<dbReference type="EMBL" id="MTBD01000025">
    <property type="protein sequence ID" value="PRP70701.1"/>
    <property type="molecule type" value="Genomic_DNA"/>
</dbReference>
<gene>
    <name evidence="2" type="ORF">BUE93_10490</name>
</gene>
<feature type="region of interest" description="Disordered" evidence="1">
    <location>
        <begin position="30"/>
        <end position="49"/>
    </location>
</feature>
<proteinExistence type="predicted"/>
<organism evidence="2 3">
    <name type="scientific">Chromobacterium amazonense</name>
    <dbReference type="NCBI Taxonomy" id="1382803"/>
    <lineage>
        <taxon>Bacteria</taxon>
        <taxon>Pseudomonadati</taxon>
        <taxon>Pseudomonadota</taxon>
        <taxon>Betaproteobacteria</taxon>
        <taxon>Neisseriales</taxon>
        <taxon>Chromobacteriaceae</taxon>
        <taxon>Chromobacterium</taxon>
    </lineage>
</organism>